<organism evidence="2 3">
    <name type="scientific">Caenorhabditis remanei</name>
    <name type="common">Caenorhabditis vulgaris</name>
    <dbReference type="NCBI Taxonomy" id="31234"/>
    <lineage>
        <taxon>Eukaryota</taxon>
        <taxon>Metazoa</taxon>
        <taxon>Ecdysozoa</taxon>
        <taxon>Nematoda</taxon>
        <taxon>Chromadorea</taxon>
        <taxon>Rhabditida</taxon>
        <taxon>Rhabditina</taxon>
        <taxon>Rhabditomorpha</taxon>
        <taxon>Rhabditoidea</taxon>
        <taxon>Rhabditidae</taxon>
        <taxon>Peloderinae</taxon>
        <taxon>Caenorhabditis</taxon>
    </lineage>
</organism>
<sequence>MASLINILGLMFSVYFYTWLHPDLNANVRIGLHRFKVDWIIYIGSIFCLFLGVCVIAPKYTRRTNALAGNIGMAVCSVLVVLNHYLLEIKWAWSGLLYMTNIVFYILFMGMAMMGQTGTYYYDRNRIISISIPVVSNIFVTGMLISVIQDTGFADTVPCISFGIHTCMAILAQVCGPRTETWNFFEFLN</sequence>
<feature type="transmembrane region" description="Helical" evidence="1">
    <location>
        <begin position="92"/>
        <end position="115"/>
    </location>
</feature>
<dbReference type="Proteomes" id="UP000483820">
    <property type="component" value="Chromosome I"/>
</dbReference>
<keyword evidence="1" id="KW-0472">Membrane</keyword>
<evidence type="ECO:0000313" key="3">
    <source>
        <dbReference type="Proteomes" id="UP000483820"/>
    </source>
</evidence>
<feature type="transmembrane region" description="Helical" evidence="1">
    <location>
        <begin position="67"/>
        <end position="86"/>
    </location>
</feature>
<dbReference type="EMBL" id="WUAV01000001">
    <property type="protein sequence ID" value="KAF1770712.1"/>
    <property type="molecule type" value="Genomic_DNA"/>
</dbReference>
<feature type="transmembrane region" description="Helical" evidence="1">
    <location>
        <begin position="5"/>
        <end position="20"/>
    </location>
</feature>
<feature type="transmembrane region" description="Helical" evidence="1">
    <location>
        <begin position="127"/>
        <end position="148"/>
    </location>
</feature>
<dbReference type="KEGG" id="crq:GCK72_002534"/>
<dbReference type="AlphaFoldDB" id="A0A6A5HXJ2"/>
<gene>
    <name evidence="2" type="ORF">GCK72_002534</name>
</gene>
<keyword evidence="1" id="KW-1133">Transmembrane helix</keyword>
<keyword evidence="1" id="KW-0812">Transmembrane</keyword>
<proteinExistence type="predicted"/>
<name>A0A6A5HXJ2_CAERE</name>
<comment type="caution">
    <text evidence="2">The sequence shown here is derived from an EMBL/GenBank/DDBJ whole genome shotgun (WGS) entry which is preliminary data.</text>
</comment>
<reference evidence="2 3" key="1">
    <citation type="submission" date="2019-12" db="EMBL/GenBank/DDBJ databases">
        <title>Chromosome-level assembly of the Caenorhabditis remanei genome.</title>
        <authorList>
            <person name="Teterina A.A."/>
            <person name="Willis J.H."/>
            <person name="Phillips P.C."/>
        </authorList>
    </citation>
    <scope>NUCLEOTIDE SEQUENCE [LARGE SCALE GENOMIC DNA]</scope>
    <source>
        <strain evidence="2 3">PX506</strain>
        <tissue evidence="2">Whole organism</tissue>
    </source>
</reference>
<evidence type="ECO:0000313" key="2">
    <source>
        <dbReference type="EMBL" id="KAF1770712.1"/>
    </source>
</evidence>
<dbReference type="RefSeq" id="XP_053592123.1">
    <property type="nucleotide sequence ID" value="XM_053723478.1"/>
</dbReference>
<accession>A0A6A5HXJ2</accession>
<dbReference type="CTD" id="78773369"/>
<protein>
    <submittedName>
        <fullName evidence="2">Uncharacterized protein</fullName>
    </submittedName>
</protein>
<evidence type="ECO:0000256" key="1">
    <source>
        <dbReference type="SAM" id="Phobius"/>
    </source>
</evidence>
<feature type="transmembrane region" description="Helical" evidence="1">
    <location>
        <begin position="40"/>
        <end position="60"/>
    </location>
</feature>
<dbReference type="GeneID" id="78773369"/>